<evidence type="ECO:0000313" key="3">
    <source>
        <dbReference type="Proteomes" id="UP000018949"/>
    </source>
</evidence>
<sequence length="93" mass="10073">MITDGRFSGASRGISIGHISPEAAEGGPIAFVENGDTIFIDLEERTISLEVPEAELNDRKAQWKQPEPKIKKGYLARYSKLVTSASTGGILKI</sequence>
<organism evidence="2 3">
    <name type="scientific">Mesobacillus boroniphilus JCM 21738</name>
    <dbReference type="NCBI Taxonomy" id="1294265"/>
    <lineage>
        <taxon>Bacteria</taxon>
        <taxon>Bacillati</taxon>
        <taxon>Bacillota</taxon>
        <taxon>Bacilli</taxon>
        <taxon>Bacillales</taxon>
        <taxon>Bacillaceae</taxon>
        <taxon>Mesobacillus</taxon>
    </lineage>
</organism>
<evidence type="ECO:0000259" key="1">
    <source>
        <dbReference type="Pfam" id="PF24877"/>
    </source>
</evidence>
<dbReference type="PANTHER" id="PTHR43661">
    <property type="entry name" value="D-XYLONATE DEHYDRATASE"/>
    <property type="match status" value="1"/>
</dbReference>
<dbReference type="EMBL" id="BAUW01000029">
    <property type="protein sequence ID" value="GAE45766.1"/>
    <property type="molecule type" value="Genomic_DNA"/>
</dbReference>
<dbReference type="PANTHER" id="PTHR43661:SF3">
    <property type="entry name" value="D-XYLONATE DEHYDRATASE YAGF-RELATED"/>
    <property type="match status" value="1"/>
</dbReference>
<proteinExistence type="predicted"/>
<keyword evidence="3" id="KW-1185">Reference proteome</keyword>
<dbReference type="eggNOG" id="COG0129">
    <property type="taxonomic scope" value="Bacteria"/>
</dbReference>
<protein>
    <submittedName>
        <fullName evidence="2">Dihydroxy-acid dehydratase</fullName>
    </submittedName>
</protein>
<dbReference type="Proteomes" id="UP000018949">
    <property type="component" value="Unassembled WGS sequence"/>
</dbReference>
<feature type="domain" description="Dihydroxy-acid/6-phosphogluconate dehydratase C-terminal" evidence="1">
    <location>
        <begin position="1"/>
        <end position="88"/>
    </location>
</feature>
<reference evidence="2 3" key="1">
    <citation type="submission" date="2013-12" db="EMBL/GenBank/DDBJ databases">
        <title>NBRP : Genome information of microbial organism related human and environment.</title>
        <authorList>
            <person name="Hattori M."/>
            <person name="Oshima K."/>
            <person name="Inaba H."/>
            <person name="Suda W."/>
            <person name="Sakamoto M."/>
            <person name="Iino T."/>
            <person name="Kitahara M."/>
            <person name="Oshida Y."/>
            <person name="Iida T."/>
            <person name="Kudo T."/>
            <person name="Itoh T."/>
            <person name="Ahmed I."/>
            <person name="Ohkuma M."/>
        </authorList>
    </citation>
    <scope>NUCLEOTIDE SEQUENCE [LARGE SCALE GENOMIC DNA]</scope>
    <source>
        <strain evidence="2 3">JCM 21738</strain>
    </source>
</reference>
<evidence type="ECO:0000313" key="2">
    <source>
        <dbReference type="EMBL" id="GAE45766.1"/>
    </source>
</evidence>
<dbReference type="SUPFAM" id="SSF52016">
    <property type="entry name" value="LeuD/IlvD-like"/>
    <property type="match status" value="1"/>
</dbReference>
<gene>
    <name evidence="2" type="ORF">JCM21738_2607</name>
</gene>
<dbReference type="InterPro" id="IPR042096">
    <property type="entry name" value="Dihydro-acid_dehy_C"/>
</dbReference>
<comment type="caution">
    <text evidence="2">The sequence shown here is derived from an EMBL/GenBank/DDBJ whole genome shotgun (WGS) entry which is preliminary data.</text>
</comment>
<name>W4RN75_9BACI</name>
<accession>W4RN75</accession>
<dbReference type="Gene3D" id="3.50.30.80">
    <property type="entry name" value="IlvD/EDD C-terminal domain-like"/>
    <property type="match status" value="1"/>
</dbReference>
<dbReference type="GO" id="GO:0016836">
    <property type="term" value="F:hydro-lyase activity"/>
    <property type="evidence" value="ECO:0007669"/>
    <property type="project" value="TreeGrafter"/>
</dbReference>
<dbReference type="InterPro" id="IPR056740">
    <property type="entry name" value="ILV_EDD_C"/>
</dbReference>
<dbReference type="AlphaFoldDB" id="W4RN75"/>
<dbReference type="Pfam" id="PF24877">
    <property type="entry name" value="ILV_EDD_C"/>
    <property type="match status" value="1"/>
</dbReference>
<dbReference type="GO" id="GO:0005829">
    <property type="term" value="C:cytosol"/>
    <property type="evidence" value="ECO:0007669"/>
    <property type="project" value="TreeGrafter"/>
</dbReference>